<dbReference type="AlphaFoldDB" id="A0A366SC01"/>
<protein>
    <recommendedName>
        <fullName evidence="10">C2H2-type domain-containing protein</fullName>
    </recommendedName>
</protein>
<proteinExistence type="predicted"/>
<keyword evidence="2" id="KW-0479">Metal-binding</keyword>
<feature type="compositionally biased region" description="Basic and acidic residues" evidence="9">
    <location>
        <begin position="701"/>
        <end position="710"/>
    </location>
</feature>
<evidence type="ECO:0000256" key="9">
    <source>
        <dbReference type="SAM" id="MobiDB-lite"/>
    </source>
</evidence>
<evidence type="ECO:0000256" key="3">
    <source>
        <dbReference type="ARBA" id="ARBA00022737"/>
    </source>
</evidence>
<dbReference type="Proteomes" id="UP000253153">
    <property type="component" value="Unassembled WGS sequence"/>
</dbReference>
<feature type="region of interest" description="Disordered" evidence="9">
    <location>
        <begin position="690"/>
        <end position="741"/>
    </location>
</feature>
<dbReference type="InterPro" id="IPR013087">
    <property type="entry name" value="Znf_C2H2_type"/>
</dbReference>
<comment type="caution">
    <text evidence="11">The sequence shown here is derived from an EMBL/GenBank/DDBJ whole genome shotgun (WGS) entry which is preliminary data.</text>
</comment>
<dbReference type="GO" id="GO:0005634">
    <property type="term" value="C:nucleus"/>
    <property type="evidence" value="ECO:0007669"/>
    <property type="project" value="UniProtKB-SubCell"/>
</dbReference>
<evidence type="ECO:0000313" key="12">
    <source>
        <dbReference type="Proteomes" id="UP000253153"/>
    </source>
</evidence>
<feature type="domain" description="C2H2-type" evidence="10">
    <location>
        <begin position="72"/>
        <end position="94"/>
    </location>
</feature>
<sequence>MEPPAKRIKLEADIEPTLSALPTVDISANSNCEADLSFEVKAELKPHCSQCNLIFHSDAEHAFHISNWHYTHLCKACDKGFPDRHSFDAHRKTHPRFSIKCLGCKEKFKVHSAMVEHLESSKCTSGANAELLAKASDDYMNQRIFKSEKPSSSTLDPTCSGCGVISNTMSQVIAHLENRTCSVRAWLDDYKPLFEALQQRIAEQKADINGCTVCHMTFINAHALEQHLRVKHKLTQCFGCLEVFEMTGDREHNAVHRAVAPPVQITKEQMKQHPQENEKNPDLQSFYCSWTTDDEDQLRIHNIFCNSETKRTWCDLCKKRYSSARCYLQHVRDSPKHFTCDLCVEKMSTKGRREVEHNSYTLQYVSWEALATHMRESHAACISCNRWFVSHLALSDREQLKEHNEIHHWSEPCTACDLTFPDTRSLEEHKTTHPAEPIDCLSCSKTFGSYSLMMERLESGNCNSGATHEFIKQSIKDPFKDPKGFSTDYKKLSEYFSFCPVCSKELPRLSLLLQHYESRKCWTHGWQKLTPVKQMFYLRLKRAILAHIECVTCDNVFKDQRTWNEHMWKEHQERYCFLCKDDFSQRTWSTHFGYLQEACPEEESWHGKREPKSLACKDCGPDAIFGSDREFYNHCWKEHSTCAVCAVTYNNTEDLSKHDAKVHGKCGICGHLAKTYWDLRTHCTERHGIKLPLRPETPPESLKELPEANSDRPIQTQDSDTGRRPMRMEETSIHTNPQAEQGLITEWFNA</sequence>
<dbReference type="PROSITE" id="PS00028">
    <property type="entry name" value="ZINC_FINGER_C2H2_1"/>
    <property type="match status" value="5"/>
</dbReference>
<gene>
    <name evidence="11" type="ORF">FIESC28_00969</name>
</gene>
<dbReference type="PROSITE" id="PS50157">
    <property type="entry name" value="ZINC_FINGER_C2H2_2"/>
    <property type="match status" value="2"/>
</dbReference>
<dbReference type="SMART" id="SM00355">
    <property type="entry name" value="ZnF_C2H2"/>
    <property type="match status" value="13"/>
</dbReference>
<dbReference type="PANTHER" id="PTHR24376:SF243">
    <property type="entry name" value="C2H2-TYPE DOMAIN-CONTAINING PROTEIN"/>
    <property type="match status" value="1"/>
</dbReference>
<organism evidence="11 12">
    <name type="scientific">Fusarium coffeatum</name>
    <dbReference type="NCBI Taxonomy" id="231269"/>
    <lineage>
        <taxon>Eukaryota</taxon>
        <taxon>Fungi</taxon>
        <taxon>Dikarya</taxon>
        <taxon>Ascomycota</taxon>
        <taxon>Pezizomycotina</taxon>
        <taxon>Sordariomycetes</taxon>
        <taxon>Hypocreomycetidae</taxon>
        <taxon>Hypocreales</taxon>
        <taxon>Nectriaceae</taxon>
        <taxon>Fusarium</taxon>
        <taxon>Fusarium incarnatum-equiseti species complex</taxon>
    </lineage>
</organism>
<evidence type="ECO:0000256" key="5">
    <source>
        <dbReference type="ARBA" id="ARBA00022833"/>
    </source>
</evidence>
<accession>A0A366SC01</accession>
<keyword evidence="12" id="KW-1185">Reference proteome</keyword>
<reference evidence="11 12" key="1">
    <citation type="submission" date="2018-06" db="EMBL/GenBank/DDBJ databases">
        <title>Fusarium incarnatum-equiseti species complex species 28.</title>
        <authorList>
            <person name="Gardiner D.M."/>
        </authorList>
    </citation>
    <scope>NUCLEOTIDE SEQUENCE [LARGE SCALE GENOMIC DNA]</scope>
    <source>
        <strain evidence="11 12">FIESC_28</strain>
    </source>
</reference>
<evidence type="ECO:0000256" key="8">
    <source>
        <dbReference type="PROSITE-ProRule" id="PRU00042"/>
    </source>
</evidence>
<dbReference type="PANTHER" id="PTHR24376">
    <property type="entry name" value="ZINC FINGER PROTEIN"/>
    <property type="match status" value="1"/>
</dbReference>
<feature type="compositionally biased region" description="Basic and acidic residues" evidence="9">
    <location>
        <begin position="720"/>
        <end position="732"/>
    </location>
</feature>
<evidence type="ECO:0000259" key="10">
    <source>
        <dbReference type="PROSITE" id="PS50157"/>
    </source>
</evidence>
<evidence type="ECO:0000256" key="4">
    <source>
        <dbReference type="ARBA" id="ARBA00022771"/>
    </source>
</evidence>
<dbReference type="OrthoDB" id="6105938at2759"/>
<dbReference type="GO" id="GO:0001228">
    <property type="term" value="F:DNA-binding transcription activator activity, RNA polymerase II-specific"/>
    <property type="evidence" value="ECO:0007669"/>
    <property type="project" value="TreeGrafter"/>
</dbReference>
<dbReference type="GO" id="GO:0000978">
    <property type="term" value="F:RNA polymerase II cis-regulatory region sequence-specific DNA binding"/>
    <property type="evidence" value="ECO:0007669"/>
    <property type="project" value="TreeGrafter"/>
</dbReference>
<keyword evidence="7" id="KW-0539">Nucleus</keyword>
<keyword evidence="4 8" id="KW-0863">Zinc-finger</keyword>
<evidence type="ECO:0000256" key="1">
    <source>
        <dbReference type="ARBA" id="ARBA00004123"/>
    </source>
</evidence>
<dbReference type="GO" id="GO:0008270">
    <property type="term" value="F:zinc ion binding"/>
    <property type="evidence" value="ECO:0007669"/>
    <property type="project" value="UniProtKB-KW"/>
</dbReference>
<dbReference type="EMBL" id="QKXC01000025">
    <property type="protein sequence ID" value="RBR26186.1"/>
    <property type="molecule type" value="Genomic_DNA"/>
</dbReference>
<dbReference type="Gene3D" id="3.30.160.60">
    <property type="entry name" value="Classic Zinc Finger"/>
    <property type="match status" value="1"/>
</dbReference>
<name>A0A366SC01_9HYPO</name>
<keyword evidence="6" id="KW-0238">DNA-binding</keyword>
<evidence type="ECO:0000256" key="7">
    <source>
        <dbReference type="ARBA" id="ARBA00023242"/>
    </source>
</evidence>
<evidence type="ECO:0000313" key="11">
    <source>
        <dbReference type="EMBL" id="RBR26186.1"/>
    </source>
</evidence>
<dbReference type="RefSeq" id="XP_031020777.1">
    <property type="nucleotide sequence ID" value="XM_031155120.1"/>
</dbReference>
<keyword evidence="5" id="KW-0862">Zinc</keyword>
<keyword evidence="3" id="KW-0677">Repeat</keyword>
<evidence type="ECO:0000256" key="2">
    <source>
        <dbReference type="ARBA" id="ARBA00022723"/>
    </source>
</evidence>
<comment type="subcellular location">
    <subcellularLocation>
        <location evidence="1">Nucleus</location>
    </subcellularLocation>
</comment>
<evidence type="ECO:0000256" key="6">
    <source>
        <dbReference type="ARBA" id="ARBA00023125"/>
    </source>
</evidence>
<feature type="domain" description="C2H2-type" evidence="10">
    <location>
        <begin position="411"/>
        <end position="438"/>
    </location>
</feature>
<dbReference type="GeneID" id="41990416"/>